<dbReference type="GO" id="GO:0005737">
    <property type="term" value="C:cytoplasm"/>
    <property type="evidence" value="ECO:0007669"/>
    <property type="project" value="TreeGrafter"/>
</dbReference>
<reference evidence="1" key="1">
    <citation type="submission" date="2017-05" db="UniProtKB">
        <authorList>
            <consortium name="EnsemblMetazoa"/>
        </authorList>
    </citation>
    <scope>IDENTIFICATION</scope>
</reference>
<accession>A0A1X7TK81</accession>
<proteinExistence type="predicted"/>
<dbReference type="AlphaFoldDB" id="A0A1X7TK81"/>
<dbReference type="InterPro" id="IPR049916">
    <property type="entry name" value="WDR72-like"/>
</dbReference>
<dbReference type="OrthoDB" id="338622at2759"/>
<dbReference type="STRING" id="400682.A0A1X7TK81"/>
<dbReference type="PROSITE" id="PS00678">
    <property type="entry name" value="WD_REPEATS_1"/>
    <property type="match status" value="1"/>
</dbReference>
<sequence>MVCNSSCQEKFYTPTSHDNDTTVSIVYWGHNPPVHDITSMTRTEEDKGGATGTKMGQICIWNLYRKRINGEFVCIALWDGKDGTCLKTLQSVDLWIVQWWYYSSIRNSSSYQTLTSQEKVLKRYSAYKCTIIVTRGEFPPVVSCDYSTAYDTNHLLSGGPDFSVRFWDLFKGILFHTIAVHGGVVSSIVTCPPHINPGRLFPKMVFGPQKNI</sequence>
<dbReference type="EnsemblMetazoa" id="Aqu2.1.14990_001">
    <property type="protein sequence ID" value="Aqu2.1.14990_001"/>
    <property type="gene ID" value="Aqu2.1.14990"/>
</dbReference>
<dbReference type="InParanoid" id="A0A1X7TK81"/>
<organism evidence="1">
    <name type="scientific">Amphimedon queenslandica</name>
    <name type="common">Sponge</name>
    <dbReference type="NCBI Taxonomy" id="400682"/>
    <lineage>
        <taxon>Eukaryota</taxon>
        <taxon>Metazoa</taxon>
        <taxon>Porifera</taxon>
        <taxon>Demospongiae</taxon>
        <taxon>Heteroscleromorpha</taxon>
        <taxon>Haplosclerida</taxon>
        <taxon>Niphatidae</taxon>
        <taxon>Amphimedon</taxon>
    </lineage>
</organism>
<dbReference type="PANTHER" id="PTHR44099">
    <property type="entry name" value="RABCONNECTIN-3B, ISOFORM A"/>
    <property type="match status" value="1"/>
</dbReference>
<evidence type="ECO:0000313" key="1">
    <source>
        <dbReference type="EnsemblMetazoa" id="Aqu2.1.14990_001"/>
    </source>
</evidence>
<dbReference type="InterPro" id="IPR015943">
    <property type="entry name" value="WD40/YVTN_repeat-like_dom_sf"/>
</dbReference>
<dbReference type="InterPro" id="IPR036322">
    <property type="entry name" value="WD40_repeat_dom_sf"/>
</dbReference>
<dbReference type="Gene3D" id="2.130.10.10">
    <property type="entry name" value="YVTN repeat-like/Quinoprotein amine dehydrogenase"/>
    <property type="match status" value="1"/>
</dbReference>
<dbReference type="PANTHER" id="PTHR44099:SF4">
    <property type="entry name" value="RABCONNECTIN-3B, ISOFORM A"/>
    <property type="match status" value="1"/>
</dbReference>
<dbReference type="SUPFAM" id="SSF50978">
    <property type="entry name" value="WD40 repeat-like"/>
    <property type="match status" value="1"/>
</dbReference>
<protein>
    <submittedName>
        <fullName evidence="1">Uncharacterized protein</fullName>
    </submittedName>
</protein>
<dbReference type="InterPro" id="IPR019775">
    <property type="entry name" value="WD40_repeat_CS"/>
</dbReference>
<name>A0A1X7TK81_AMPQE</name>